<dbReference type="GO" id="GO:0016747">
    <property type="term" value="F:acyltransferase activity, transferring groups other than amino-acyl groups"/>
    <property type="evidence" value="ECO:0007669"/>
    <property type="project" value="InterPro"/>
</dbReference>
<gene>
    <name evidence="2" type="ordered locus">HCH_03745</name>
</gene>
<organism evidence="2 3">
    <name type="scientific">Hahella chejuensis (strain KCTC 2396)</name>
    <dbReference type="NCBI Taxonomy" id="349521"/>
    <lineage>
        <taxon>Bacteria</taxon>
        <taxon>Pseudomonadati</taxon>
        <taxon>Pseudomonadota</taxon>
        <taxon>Gammaproteobacteria</taxon>
        <taxon>Oceanospirillales</taxon>
        <taxon>Hahellaceae</taxon>
        <taxon>Hahella</taxon>
    </lineage>
</organism>
<dbReference type="PROSITE" id="PS51186">
    <property type="entry name" value="GNAT"/>
    <property type="match status" value="1"/>
</dbReference>
<dbReference type="RefSeq" id="WP_011397547.1">
    <property type="nucleotide sequence ID" value="NC_007645.1"/>
</dbReference>
<dbReference type="Proteomes" id="UP000000238">
    <property type="component" value="Chromosome"/>
</dbReference>
<reference evidence="2 3" key="1">
    <citation type="journal article" date="2005" name="Nucleic Acids Res.">
        <title>Genomic blueprint of Hahella chejuensis, a marine microbe producing an algicidal agent.</title>
        <authorList>
            <person name="Jeong H."/>
            <person name="Yim J.H."/>
            <person name="Lee C."/>
            <person name="Choi S.-H."/>
            <person name="Park Y.K."/>
            <person name="Yoon S.H."/>
            <person name="Hur C.-G."/>
            <person name="Kang H.-Y."/>
            <person name="Kim D."/>
            <person name="Lee H.H."/>
            <person name="Park K.H."/>
            <person name="Park S.-H."/>
            <person name="Park H.-S."/>
            <person name="Lee H.K."/>
            <person name="Oh T.K."/>
            <person name="Kim J.F."/>
        </authorList>
    </citation>
    <scope>NUCLEOTIDE SEQUENCE [LARGE SCALE GENOMIC DNA]</scope>
    <source>
        <strain evidence="2 3">KCTC 2396</strain>
    </source>
</reference>
<evidence type="ECO:0000313" key="2">
    <source>
        <dbReference type="EMBL" id="ABC30479.1"/>
    </source>
</evidence>
<dbReference type="eggNOG" id="COG3153">
    <property type="taxonomic scope" value="Bacteria"/>
</dbReference>
<proteinExistence type="predicted"/>
<accession>Q2SFU5</accession>
<dbReference type="STRING" id="349521.HCH_03745"/>
<feature type="domain" description="N-acetyltransferase" evidence="1">
    <location>
        <begin position="3"/>
        <end position="150"/>
    </location>
</feature>
<evidence type="ECO:0000313" key="3">
    <source>
        <dbReference type="Proteomes" id="UP000000238"/>
    </source>
</evidence>
<dbReference type="InterPro" id="IPR016181">
    <property type="entry name" value="Acyl_CoA_acyltransferase"/>
</dbReference>
<dbReference type="SUPFAM" id="SSF55729">
    <property type="entry name" value="Acyl-CoA N-acyltransferases (Nat)"/>
    <property type="match status" value="1"/>
</dbReference>
<dbReference type="OrthoDB" id="9797178at2"/>
<dbReference type="InterPro" id="IPR000182">
    <property type="entry name" value="GNAT_dom"/>
</dbReference>
<keyword evidence="3" id="KW-1185">Reference proteome</keyword>
<name>Q2SFU5_HAHCH</name>
<protein>
    <submittedName>
        <fullName evidence="2">Predicted acetyltransferase</fullName>
    </submittedName>
</protein>
<sequence>MNFHIRNEQPSDLDAITQVTEQAFLNAPHTSHTEHLVVNALRSRGKLTISLVAEEQGELVGHIAISPVTIQGDDNSGRPGSASTPNWYGLGPVSVRPDRQGDLLIRQTNSFLLFVCNDRACTGQALSPAARRRAGASMRLMINMPISLPY</sequence>
<keyword evidence="2" id="KW-0808">Transferase</keyword>
<dbReference type="EMBL" id="CP000155">
    <property type="protein sequence ID" value="ABC30479.1"/>
    <property type="molecule type" value="Genomic_DNA"/>
</dbReference>
<evidence type="ECO:0000259" key="1">
    <source>
        <dbReference type="PROSITE" id="PS51186"/>
    </source>
</evidence>
<dbReference type="AlphaFoldDB" id="Q2SFU5"/>
<dbReference type="HOGENOM" id="CLU_1737997_0_0_6"/>
<dbReference type="Gene3D" id="3.40.630.30">
    <property type="match status" value="1"/>
</dbReference>
<dbReference type="KEGG" id="hch:HCH_03745"/>